<accession>A0A419R5V1</accession>
<organism evidence="2 3">
    <name type="scientific">Tsuneonella suprasediminis</name>
    <dbReference type="NCBI Taxonomy" id="2306996"/>
    <lineage>
        <taxon>Bacteria</taxon>
        <taxon>Pseudomonadati</taxon>
        <taxon>Pseudomonadota</taxon>
        <taxon>Alphaproteobacteria</taxon>
        <taxon>Sphingomonadales</taxon>
        <taxon>Erythrobacteraceae</taxon>
        <taxon>Tsuneonella</taxon>
    </lineage>
</organism>
<gene>
    <name evidence="2" type="ORF">D6858_00545</name>
</gene>
<feature type="domain" description="ATPase BadF/BadG/BcrA/BcrD type" evidence="1">
    <location>
        <begin position="8"/>
        <end position="305"/>
    </location>
</feature>
<dbReference type="EMBL" id="RAHJ01000003">
    <property type="protein sequence ID" value="RJX71164.1"/>
    <property type="molecule type" value="Genomic_DNA"/>
</dbReference>
<keyword evidence="2" id="KW-0418">Kinase</keyword>
<name>A0A419R5V1_9SPHN</name>
<dbReference type="OrthoDB" id="63487at2"/>
<dbReference type="PANTHER" id="PTHR43190">
    <property type="entry name" value="N-ACETYL-D-GLUCOSAMINE KINASE"/>
    <property type="match status" value="1"/>
</dbReference>
<evidence type="ECO:0000259" key="1">
    <source>
        <dbReference type="Pfam" id="PF01869"/>
    </source>
</evidence>
<dbReference type="Gene3D" id="3.30.420.40">
    <property type="match status" value="2"/>
</dbReference>
<comment type="caution">
    <text evidence="2">The sequence shown here is derived from an EMBL/GenBank/DDBJ whole genome shotgun (WGS) entry which is preliminary data.</text>
</comment>
<dbReference type="PANTHER" id="PTHR43190:SF3">
    <property type="entry name" value="N-ACETYL-D-GLUCOSAMINE KINASE"/>
    <property type="match status" value="1"/>
</dbReference>
<dbReference type="SUPFAM" id="SSF53067">
    <property type="entry name" value="Actin-like ATPase domain"/>
    <property type="match status" value="2"/>
</dbReference>
<dbReference type="InterPro" id="IPR002731">
    <property type="entry name" value="ATPase_BadF"/>
</dbReference>
<keyword evidence="2" id="KW-0808">Transferase</keyword>
<dbReference type="InterPro" id="IPR052519">
    <property type="entry name" value="Euk-type_GlcNAc_Kinase"/>
</dbReference>
<dbReference type="Pfam" id="PF01869">
    <property type="entry name" value="BcrAD_BadFG"/>
    <property type="match status" value="1"/>
</dbReference>
<proteinExistence type="predicted"/>
<dbReference type="AlphaFoldDB" id="A0A419R5V1"/>
<dbReference type="GO" id="GO:0016301">
    <property type="term" value="F:kinase activity"/>
    <property type="evidence" value="ECO:0007669"/>
    <property type="project" value="UniProtKB-KW"/>
</dbReference>
<dbReference type="CDD" id="cd24007">
    <property type="entry name" value="ASKHA_NBD_eukNAGK-like"/>
    <property type="match status" value="1"/>
</dbReference>
<protein>
    <submittedName>
        <fullName evidence="2">N-acetylglucosamine kinase</fullName>
    </submittedName>
</protein>
<evidence type="ECO:0000313" key="3">
    <source>
        <dbReference type="Proteomes" id="UP000284322"/>
    </source>
</evidence>
<keyword evidence="3" id="KW-1185">Reference proteome</keyword>
<evidence type="ECO:0000313" key="2">
    <source>
        <dbReference type="EMBL" id="RJX71164.1"/>
    </source>
</evidence>
<sequence>MTGAGYFLGVDGGGTKTEFLLIDAQGREIARHRGTTAYHLQIGLDGVRDVIAAGLDAICAQAELSRADLTYTFFGLPAYGEDRVIDPQLDQLCGELLGNTRYTCGNDMVCGWAGSLACEDGINIVAGTGSIGYGERQGQSARVGGWGEIFSDEGSAYWIAREGLNAFTRMADGRAEPGPLYDILRVRMELESDIDLCARIMTEPPMPRSEIAALSEVISAAAEAGDAACRDILGRAGAELFDMACALRRSLGFVSGESCPISWSGGAVSRIAAVRDGFARRLASVPEFELVTPRHSPCMGAALYARHLAGHAALPQGA</sequence>
<dbReference type="InterPro" id="IPR043129">
    <property type="entry name" value="ATPase_NBD"/>
</dbReference>
<dbReference type="Proteomes" id="UP000284322">
    <property type="component" value="Unassembled WGS sequence"/>
</dbReference>
<reference evidence="2 3" key="1">
    <citation type="submission" date="2018-09" db="EMBL/GenBank/DDBJ databases">
        <title>Altererythrobacter sp.Ery1 and Ery12, the genome sequencing of novel strains in genus Alterythrobacter.</title>
        <authorList>
            <person name="Cheng H."/>
            <person name="Wu Y.-H."/>
            <person name="Fang C."/>
            <person name="Xu X.-W."/>
        </authorList>
    </citation>
    <scope>NUCLEOTIDE SEQUENCE [LARGE SCALE GENOMIC DNA]</scope>
    <source>
        <strain evidence="2 3">Ery12</strain>
    </source>
</reference>
<dbReference type="RefSeq" id="WP_120106023.1">
    <property type="nucleotide sequence ID" value="NZ_RAHJ01000003.1"/>
</dbReference>